<feature type="region of interest" description="Disordered" evidence="1">
    <location>
        <begin position="150"/>
        <end position="203"/>
    </location>
</feature>
<proteinExistence type="predicted"/>
<comment type="caution">
    <text evidence="4">The sequence shown here is derived from an EMBL/GenBank/DDBJ whole genome shotgun (WGS) entry which is preliminary data.</text>
</comment>
<feature type="compositionally biased region" description="Low complexity" evidence="1">
    <location>
        <begin position="150"/>
        <end position="201"/>
    </location>
</feature>
<keyword evidence="5" id="KW-1185">Reference proteome</keyword>
<dbReference type="AlphaFoldDB" id="A0AAV9JQ08"/>
<feature type="signal peptide" evidence="3">
    <location>
        <begin position="1"/>
        <end position="18"/>
    </location>
</feature>
<feature type="region of interest" description="Disordered" evidence="1">
    <location>
        <begin position="324"/>
        <end position="396"/>
    </location>
</feature>
<sequence>MVPYALLAGLVLNAVTTAGQEMTSAPVFVPLGEQTAFNLLDPCGKRCLVEANKYGEEAAAKSNCLTLDTGLGSVHVCETATCSSGATSDYEAQAVLATYCTAIASNYSITIPTAIPTLVNSTGGAVVQTLTSSQGSVAASTGITQASAQTAASPATGVDPVPTSATPSPPSATSFAESTSTGTSIGTSIGASTSGTANTTNNHKSGFTSHEKVGVGLGVGLGLPILFGIIAALFLFTRRRKSRSAGPYGPVMTSEKGVNESGSYSSPHVQPHEMQHLGSAAPFLPAIITHDFSAKEPTYQQTPQTGHSFEQQAHPYEQQAQTLQPDPYARSGRAATSRNVSGASTPPLDTQARPANAPRHRELVEDEPPSPVSPVSQISTAGSRPASLRHRADHDL</sequence>
<reference evidence="4 5" key="1">
    <citation type="submission" date="2021-11" db="EMBL/GenBank/DDBJ databases">
        <title>Black yeast isolated from Biological Soil Crust.</title>
        <authorList>
            <person name="Kurbessoian T."/>
        </authorList>
    </citation>
    <scope>NUCLEOTIDE SEQUENCE [LARGE SCALE GENOMIC DNA]</scope>
    <source>
        <strain evidence="4 5">CCFEE 5522</strain>
    </source>
</reference>
<dbReference type="Proteomes" id="UP001324427">
    <property type="component" value="Unassembled WGS sequence"/>
</dbReference>
<organism evidence="4 5">
    <name type="scientific">Oleoguttula mirabilis</name>
    <dbReference type="NCBI Taxonomy" id="1507867"/>
    <lineage>
        <taxon>Eukaryota</taxon>
        <taxon>Fungi</taxon>
        <taxon>Dikarya</taxon>
        <taxon>Ascomycota</taxon>
        <taxon>Pezizomycotina</taxon>
        <taxon>Dothideomycetes</taxon>
        <taxon>Dothideomycetidae</taxon>
        <taxon>Mycosphaerellales</taxon>
        <taxon>Teratosphaeriaceae</taxon>
        <taxon>Oleoguttula</taxon>
    </lineage>
</organism>
<gene>
    <name evidence="4" type="ORF">LTR36_000527</name>
</gene>
<feature type="chain" id="PRO_5043350675" evidence="3">
    <location>
        <begin position="19"/>
        <end position="396"/>
    </location>
</feature>
<feature type="region of interest" description="Disordered" evidence="1">
    <location>
        <begin position="243"/>
        <end position="271"/>
    </location>
</feature>
<keyword evidence="2" id="KW-1133">Transmembrane helix</keyword>
<protein>
    <submittedName>
        <fullName evidence="4">Uncharacterized protein</fullName>
    </submittedName>
</protein>
<evidence type="ECO:0000256" key="3">
    <source>
        <dbReference type="SAM" id="SignalP"/>
    </source>
</evidence>
<keyword evidence="2" id="KW-0812">Transmembrane</keyword>
<feature type="transmembrane region" description="Helical" evidence="2">
    <location>
        <begin position="213"/>
        <end position="236"/>
    </location>
</feature>
<evidence type="ECO:0000313" key="4">
    <source>
        <dbReference type="EMBL" id="KAK4547570.1"/>
    </source>
</evidence>
<dbReference type="EMBL" id="JAVFHQ010000010">
    <property type="protein sequence ID" value="KAK4547570.1"/>
    <property type="molecule type" value="Genomic_DNA"/>
</dbReference>
<accession>A0AAV9JQ08</accession>
<evidence type="ECO:0000313" key="5">
    <source>
        <dbReference type="Proteomes" id="UP001324427"/>
    </source>
</evidence>
<evidence type="ECO:0000256" key="1">
    <source>
        <dbReference type="SAM" id="MobiDB-lite"/>
    </source>
</evidence>
<keyword evidence="2" id="KW-0472">Membrane</keyword>
<feature type="compositionally biased region" description="Polar residues" evidence="1">
    <location>
        <begin position="334"/>
        <end position="348"/>
    </location>
</feature>
<name>A0AAV9JQ08_9PEZI</name>
<evidence type="ECO:0000256" key="2">
    <source>
        <dbReference type="SAM" id="Phobius"/>
    </source>
</evidence>
<keyword evidence="3" id="KW-0732">Signal</keyword>